<dbReference type="SUPFAM" id="SSF48225">
    <property type="entry name" value="Seven-hairpin glycosidases"/>
    <property type="match status" value="1"/>
</dbReference>
<evidence type="ECO:0000313" key="5">
    <source>
        <dbReference type="EMBL" id="KAK8968686.1"/>
    </source>
</evidence>
<comment type="caution">
    <text evidence="5">The sequence shown here is derived from an EMBL/GenBank/DDBJ whole genome shotgun (WGS) entry which is preliminary data.</text>
</comment>
<comment type="similarity">
    <text evidence="2">Belongs to the glycosyl hydrolase 47 family.</text>
</comment>
<keyword evidence="3" id="KW-0256">Endoplasmic reticulum</keyword>
<protein>
    <submittedName>
        <fullName evidence="5">Alpha-mannosidase I MNS5</fullName>
    </submittedName>
</protein>
<name>A0ABR2MX54_9ASPA</name>
<dbReference type="Pfam" id="PF01532">
    <property type="entry name" value="Glyco_hydro_47"/>
    <property type="match status" value="1"/>
</dbReference>
<dbReference type="InterPro" id="IPR044674">
    <property type="entry name" value="EDEM1/2/3"/>
</dbReference>
<keyword evidence="4" id="KW-0325">Glycoprotein</keyword>
<dbReference type="Gene3D" id="1.50.10.10">
    <property type="match status" value="1"/>
</dbReference>
<dbReference type="InterPro" id="IPR012341">
    <property type="entry name" value="6hp_glycosidase-like_sf"/>
</dbReference>
<evidence type="ECO:0000256" key="2">
    <source>
        <dbReference type="ARBA" id="ARBA00007658"/>
    </source>
</evidence>
<dbReference type="PANTHER" id="PTHR45679">
    <property type="entry name" value="ER DEGRADATION-ENHANCING ALPHA-MANNOSIDASE-LIKE PROTEIN 2"/>
    <property type="match status" value="1"/>
</dbReference>
<proteinExistence type="inferred from homology"/>
<dbReference type="Proteomes" id="UP001412067">
    <property type="component" value="Unassembled WGS sequence"/>
</dbReference>
<evidence type="ECO:0000313" key="6">
    <source>
        <dbReference type="Proteomes" id="UP001412067"/>
    </source>
</evidence>
<evidence type="ECO:0000256" key="1">
    <source>
        <dbReference type="ARBA" id="ARBA00004240"/>
    </source>
</evidence>
<dbReference type="PANTHER" id="PTHR45679:SF5">
    <property type="entry name" value="ER DEGRADATION-ENHANCING ALPHA-MANNOSIDASE-LIKE PROTEIN 1"/>
    <property type="match status" value="1"/>
</dbReference>
<sequence length="51" mass="5873">MEVGESIIRSLNRYTKVKGGFASIRDVTTMQLEDHQHSFFLSETIDKDVEI</sequence>
<dbReference type="EMBL" id="JBBWWR010000004">
    <property type="protein sequence ID" value="KAK8968686.1"/>
    <property type="molecule type" value="Genomic_DNA"/>
</dbReference>
<dbReference type="InterPro" id="IPR001382">
    <property type="entry name" value="Glyco_hydro_47"/>
</dbReference>
<dbReference type="InterPro" id="IPR036026">
    <property type="entry name" value="Seven-hairpin_glycosidases"/>
</dbReference>
<comment type="subcellular location">
    <subcellularLocation>
        <location evidence="1">Endoplasmic reticulum</location>
    </subcellularLocation>
</comment>
<accession>A0ABR2MX54</accession>
<evidence type="ECO:0000256" key="4">
    <source>
        <dbReference type="ARBA" id="ARBA00023180"/>
    </source>
</evidence>
<keyword evidence="6" id="KW-1185">Reference proteome</keyword>
<reference evidence="5 6" key="1">
    <citation type="journal article" date="2022" name="Nat. Plants">
        <title>Genomes of leafy and leafless Platanthera orchids illuminate the evolution of mycoheterotrophy.</title>
        <authorList>
            <person name="Li M.H."/>
            <person name="Liu K.W."/>
            <person name="Li Z."/>
            <person name="Lu H.C."/>
            <person name="Ye Q.L."/>
            <person name="Zhang D."/>
            <person name="Wang J.Y."/>
            <person name="Li Y.F."/>
            <person name="Zhong Z.M."/>
            <person name="Liu X."/>
            <person name="Yu X."/>
            <person name="Liu D.K."/>
            <person name="Tu X.D."/>
            <person name="Liu B."/>
            <person name="Hao Y."/>
            <person name="Liao X.Y."/>
            <person name="Jiang Y.T."/>
            <person name="Sun W.H."/>
            <person name="Chen J."/>
            <person name="Chen Y.Q."/>
            <person name="Ai Y."/>
            <person name="Zhai J.W."/>
            <person name="Wu S.S."/>
            <person name="Zhou Z."/>
            <person name="Hsiao Y.Y."/>
            <person name="Wu W.L."/>
            <person name="Chen Y.Y."/>
            <person name="Lin Y.F."/>
            <person name="Hsu J.L."/>
            <person name="Li C.Y."/>
            <person name="Wang Z.W."/>
            <person name="Zhao X."/>
            <person name="Zhong W.Y."/>
            <person name="Ma X.K."/>
            <person name="Ma L."/>
            <person name="Huang J."/>
            <person name="Chen G.Z."/>
            <person name="Huang M.Z."/>
            <person name="Huang L."/>
            <person name="Peng D.H."/>
            <person name="Luo Y.B."/>
            <person name="Zou S.Q."/>
            <person name="Chen S.P."/>
            <person name="Lan S."/>
            <person name="Tsai W.C."/>
            <person name="Van de Peer Y."/>
            <person name="Liu Z.J."/>
        </authorList>
    </citation>
    <scope>NUCLEOTIDE SEQUENCE [LARGE SCALE GENOMIC DNA]</scope>
    <source>
        <strain evidence="5">Lor288</strain>
    </source>
</reference>
<evidence type="ECO:0000256" key="3">
    <source>
        <dbReference type="ARBA" id="ARBA00022824"/>
    </source>
</evidence>
<organism evidence="5 6">
    <name type="scientific">Platanthera guangdongensis</name>
    <dbReference type="NCBI Taxonomy" id="2320717"/>
    <lineage>
        <taxon>Eukaryota</taxon>
        <taxon>Viridiplantae</taxon>
        <taxon>Streptophyta</taxon>
        <taxon>Embryophyta</taxon>
        <taxon>Tracheophyta</taxon>
        <taxon>Spermatophyta</taxon>
        <taxon>Magnoliopsida</taxon>
        <taxon>Liliopsida</taxon>
        <taxon>Asparagales</taxon>
        <taxon>Orchidaceae</taxon>
        <taxon>Orchidoideae</taxon>
        <taxon>Orchideae</taxon>
        <taxon>Orchidinae</taxon>
        <taxon>Platanthera</taxon>
    </lineage>
</organism>
<gene>
    <name evidence="5" type="primary">MNS5</name>
    <name evidence="5" type="ORF">KSP40_PGU019459</name>
</gene>